<gene>
    <name evidence="2" type="ORF">BW34_01011</name>
</gene>
<dbReference type="SUPFAM" id="SSF49785">
    <property type="entry name" value="Galactose-binding domain-like"/>
    <property type="match status" value="1"/>
</dbReference>
<keyword evidence="3" id="KW-1185">Reference proteome</keyword>
<dbReference type="AlphaFoldDB" id="A0A031FUS1"/>
<dbReference type="InterPro" id="IPR017853">
    <property type="entry name" value="GH"/>
</dbReference>
<dbReference type="RefSeq" id="WP_200870176.1">
    <property type="nucleotide sequence ID" value="NZ_JFYO01000004.1"/>
</dbReference>
<protein>
    <submittedName>
        <fullName evidence="2">Glycoside hydrolase family 2 sugar binding protein</fullName>
    </submittedName>
</protein>
<dbReference type="GO" id="GO:0004553">
    <property type="term" value="F:hydrolase activity, hydrolyzing O-glycosyl compounds"/>
    <property type="evidence" value="ECO:0007669"/>
    <property type="project" value="InterPro"/>
</dbReference>
<feature type="domain" description="Glycoside hydrolase family 2 catalytic" evidence="1">
    <location>
        <begin position="304"/>
        <end position="466"/>
    </location>
</feature>
<evidence type="ECO:0000259" key="1">
    <source>
        <dbReference type="Pfam" id="PF02836"/>
    </source>
</evidence>
<evidence type="ECO:0000313" key="2">
    <source>
        <dbReference type="EMBL" id="EZP28037.1"/>
    </source>
</evidence>
<proteinExistence type="predicted"/>
<dbReference type="PANTHER" id="PTHR42732:SF3">
    <property type="entry name" value="HYDROLASE"/>
    <property type="match status" value="1"/>
</dbReference>
<organism evidence="2 3">
    <name type="scientific">Microbacterium oleivorans</name>
    <dbReference type="NCBI Taxonomy" id="273677"/>
    <lineage>
        <taxon>Bacteria</taxon>
        <taxon>Bacillati</taxon>
        <taxon>Actinomycetota</taxon>
        <taxon>Actinomycetes</taxon>
        <taxon>Micrococcales</taxon>
        <taxon>Microbacteriaceae</taxon>
        <taxon>Microbacterium</taxon>
    </lineage>
</organism>
<dbReference type="InterPro" id="IPR008979">
    <property type="entry name" value="Galactose-bd-like_sf"/>
</dbReference>
<dbReference type="SUPFAM" id="SSF49303">
    <property type="entry name" value="beta-Galactosidase/glucuronidase domain"/>
    <property type="match status" value="1"/>
</dbReference>
<dbReference type="PANTHER" id="PTHR42732">
    <property type="entry name" value="BETA-GALACTOSIDASE"/>
    <property type="match status" value="1"/>
</dbReference>
<evidence type="ECO:0000313" key="3">
    <source>
        <dbReference type="Proteomes" id="UP000024001"/>
    </source>
</evidence>
<dbReference type="eggNOG" id="COG3250">
    <property type="taxonomic scope" value="Bacteria"/>
</dbReference>
<dbReference type="PATRIC" id="fig|273677.3.peg.992"/>
<accession>A0A031FUS1</accession>
<dbReference type="Gene3D" id="3.20.20.80">
    <property type="entry name" value="Glycosidases"/>
    <property type="match status" value="1"/>
</dbReference>
<dbReference type="Proteomes" id="UP000024001">
    <property type="component" value="Unassembled WGS sequence"/>
</dbReference>
<dbReference type="InterPro" id="IPR036156">
    <property type="entry name" value="Beta-gal/glucu_dom_sf"/>
</dbReference>
<reference evidence="2 3" key="1">
    <citation type="submission" date="2014-03" db="EMBL/GenBank/DDBJ databases">
        <title>Draft Genome Sequences of 13 Willow Endophytes.</title>
        <authorList>
            <person name="Gan H.Y."/>
            <person name="Gan H.M."/>
            <person name="Savka M.A."/>
            <person name="Hudson A.O."/>
        </authorList>
    </citation>
    <scope>NUCLEOTIDE SEQUENCE [LARGE SCALE GENOMIC DNA]</scope>
    <source>
        <strain evidence="2 3">RIT293</strain>
    </source>
</reference>
<dbReference type="EMBL" id="JFYO01000004">
    <property type="protein sequence ID" value="EZP28037.1"/>
    <property type="molecule type" value="Genomic_DNA"/>
</dbReference>
<dbReference type="Pfam" id="PF02836">
    <property type="entry name" value="Glyco_hydro_2_C"/>
    <property type="match status" value="1"/>
</dbReference>
<sequence>MLDAMIDDDHTAVRASTQDGTYPRPQLLRSAWTDLCGTWSFAYDDADEGIASGWSSAGVSERDIVVPFPPESSASGVGDTGMHRVVWYSRDLTTADLAGAGHAAGRRLLLNFGAVDYRCDVWVDGQLAGSHEGGHTPFALDITGSAREGARIVVRAEDDPLDISQPRGKQDWREHPHAIWYHRTTGIWQPVWLESVPAVHITALRWTADPRAGIVTADIELSVRPTTGTEATISLSFDGRELAAVSAVATDRETTVVIPIAELRNGQSYEELLWSPENPRLLDAEVRVGDDVVYSYLGIRTAHVARGRFWLNDRPYYVRSVLNQGYWPESHLAAPSAEALRDEAELIRSLGFNATRVHQKFEDPRFLLAADQLGLLVWGEAPGTYTFTPTAIERTTREWLEVVRRDMSHPSIVTWVPLNESWGVQHIAADPRMQHFARSLVSLTKALDPTRPVVSNDGWEQVDTDVVAIHDYEWRPDVVRQRYATDADIRRLIDSVGPAGRALILSGDVSEAPVMLTEFGGISFDTSAADGAWGYSSATSPDDFAERFEGLMAAVHASEALAGFCYTQLADTLQETNGLVTDERTPKIPVDRIRAAIVGHHAN</sequence>
<dbReference type="GO" id="GO:0005975">
    <property type="term" value="P:carbohydrate metabolic process"/>
    <property type="evidence" value="ECO:0007669"/>
    <property type="project" value="InterPro"/>
</dbReference>
<dbReference type="SUPFAM" id="SSF51445">
    <property type="entry name" value="(Trans)glycosidases"/>
    <property type="match status" value="1"/>
</dbReference>
<comment type="caution">
    <text evidence="2">The sequence shown here is derived from an EMBL/GenBank/DDBJ whole genome shotgun (WGS) entry which is preliminary data.</text>
</comment>
<keyword evidence="2" id="KW-0378">Hydrolase</keyword>
<dbReference type="InterPro" id="IPR006103">
    <property type="entry name" value="Glyco_hydro_2_cat"/>
</dbReference>
<dbReference type="Gene3D" id="2.60.120.260">
    <property type="entry name" value="Galactose-binding domain-like"/>
    <property type="match status" value="1"/>
</dbReference>
<name>A0A031FUS1_9MICO</name>
<dbReference type="InterPro" id="IPR051913">
    <property type="entry name" value="GH2_Domain-Containing"/>
</dbReference>